<evidence type="ECO:0000313" key="2">
    <source>
        <dbReference type="EMBL" id="RUL74939.1"/>
    </source>
</evidence>
<reference evidence="2 3" key="1">
    <citation type="submission" date="2018-12" db="EMBL/GenBank/DDBJ databases">
        <title>Dyella dinghuensis sp. nov. DHOA06 and Dyella choica sp. nov. 4M-K27, isolated from forest soil.</title>
        <authorList>
            <person name="Qiu L.-H."/>
            <person name="Gao Z.-H."/>
        </authorList>
    </citation>
    <scope>NUCLEOTIDE SEQUENCE [LARGE SCALE GENOMIC DNA]</scope>
    <source>
        <strain evidence="2 3">4M-K27</strain>
    </source>
</reference>
<dbReference type="Gene3D" id="2.30.42.10">
    <property type="match status" value="1"/>
</dbReference>
<evidence type="ECO:0000313" key="3">
    <source>
        <dbReference type="Proteomes" id="UP000274358"/>
    </source>
</evidence>
<gene>
    <name evidence="2" type="ORF">EKH80_12725</name>
</gene>
<dbReference type="InterPro" id="IPR036034">
    <property type="entry name" value="PDZ_sf"/>
</dbReference>
<feature type="domain" description="PDZ" evidence="1">
    <location>
        <begin position="525"/>
        <end position="599"/>
    </location>
</feature>
<dbReference type="SMART" id="SM00228">
    <property type="entry name" value="PDZ"/>
    <property type="match status" value="1"/>
</dbReference>
<accession>A0A3S0PN92</accession>
<sequence>MSEKSMVCKLLWLIAIASLLLNPFLEARAAADEKSAAILAAVKTATGGARWDALAELDLQGTLAQGGQSGAWRQSNDLRQGRYASYDTLGGVAAGEGYDGRLGWFLDEKSMVSVRESIQAEREVATDAYIVRQGWLHATSFDPASIRFVAVREAAGHAYDVIHIVPQGGSGFELWVDAHRHLIDHIVKQTDDGGTETTWYGDYQPVAGVLLPYLQRIGNGDAQYDTTIHLQQVTASDQAQDDHFQRPASSMHDAHIDQDAPFATVPFTPYGGLIMVDVSINGEKPLPFLLDTGGLNLLTPAAAHKLGIDGAGHLAVQGVGEATQSMQVAQVKSYRLGRVELDEQRFLIVALPPLLTDRGEREPIAGLIGYELLRRFVTRIDYDHHTLGFTAIQAFQAVPEQASLPLVFNERTPQLKAKVDGVPGVFSLDSGDSGGLTVFEPFAKAHGIGKRGPVIASQARGAGGKIGLSEAYVDSLALGPFVISHPLTSFAAPAKGVFASSVLAGNIGYDVLSRFVLTFDYEHRRLYLEQGQRFASSPRHGYSGMGLDRMSHEALVVSSLVPGSPAAAAGLRTGDQVTALNGEPASRIDLDQLRRIAEQPAGSRLVLSVIRGHATRTYTLVLRESP</sequence>
<organism evidence="2 3">
    <name type="scientific">Dyella choica</name>
    <dbReference type="NCBI Taxonomy" id="1927959"/>
    <lineage>
        <taxon>Bacteria</taxon>
        <taxon>Pseudomonadati</taxon>
        <taxon>Pseudomonadota</taxon>
        <taxon>Gammaproteobacteria</taxon>
        <taxon>Lysobacterales</taxon>
        <taxon>Rhodanobacteraceae</taxon>
        <taxon>Dyella</taxon>
    </lineage>
</organism>
<proteinExistence type="predicted"/>
<dbReference type="InterPro" id="IPR041489">
    <property type="entry name" value="PDZ_6"/>
</dbReference>
<dbReference type="PROSITE" id="PS50106">
    <property type="entry name" value="PDZ"/>
    <property type="match status" value="1"/>
</dbReference>
<dbReference type="Proteomes" id="UP000274358">
    <property type="component" value="Unassembled WGS sequence"/>
</dbReference>
<dbReference type="Pfam" id="PF13650">
    <property type="entry name" value="Asp_protease_2"/>
    <property type="match status" value="1"/>
</dbReference>
<dbReference type="Gene3D" id="2.40.70.10">
    <property type="entry name" value="Acid Proteases"/>
    <property type="match status" value="2"/>
</dbReference>
<dbReference type="SUPFAM" id="SSF50156">
    <property type="entry name" value="PDZ domain-like"/>
    <property type="match status" value="1"/>
</dbReference>
<name>A0A3S0PN92_9GAMM</name>
<dbReference type="InterPro" id="IPR021109">
    <property type="entry name" value="Peptidase_aspartic_dom_sf"/>
</dbReference>
<dbReference type="EMBL" id="RYYV01000008">
    <property type="protein sequence ID" value="RUL74939.1"/>
    <property type="molecule type" value="Genomic_DNA"/>
</dbReference>
<dbReference type="AlphaFoldDB" id="A0A3S0PN92"/>
<evidence type="ECO:0000259" key="1">
    <source>
        <dbReference type="PROSITE" id="PS50106"/>
    </source>
</evidence>
<dbReference type="Pfam" id="PF17820">
    <property type="entry name" value="PDZ_6"/>
    <property type="match status" value="1"/>
</dbReference>
<dbReference type="InterPro" id="IPR001478">
    <property type="entry name" value="PDZ"/>
</dbReference>
<comment type="caution">
    <text evidence="2">The sequence shown here is derived from an EMBL/GenBank/DDBJ whole genome shotgun (WGS) entry which is preliminary data.</text>
</comment>
<keyword evidence="3" id="KW-1185">Reference proteome</keyword>
<protein>
    <submittedName>
        <fullName evidence="2">PDZ domain-containing protein</fullName>
    </submittedName>
</protein>